<evidence type="ECO:0000259" key="3">
    <source>
        <dbReference type="Pfam" id="PF07705"/>
    </source>
</evidence>
<dbReference type="Gene3D" id="2.60.40.10">
    <property type="entry name" value="Immunoglobulins"/>
    <property type="match status" value="1"/>
</dbReference>
<dbReference type="AlphaFoldDB" id="A7I733"/>
<evidence type="ECO:0000256" key="1">
    <source>
        <dbReference type="SAM" id="MobiDB-lite"/>
    </source>
</evidence>
<dbReference type="HOGENOM" id="CLU_048387_0_0_2"/>
<dbReference type="Proteomes" id="UP000002408">
    <property type="component" value="Chromosome"/>
</dbReference>
<keyword evidence="2" id="KW-0812">Transmembrane</keyword>
<dbReference type="STRING" id="456442.Mboo_1026"/>
<evidence type="ECO:0000256" key="2">
    <source>
        <dbReference type="SAM" id="Phobius"/>
    </source>
</evidence>
<feature type="domain" description="CARDB" evidence="3">
    <location>
        <begin position="180"/>
        <end position="262"/>
    </location>
</feature>
<keyword evidence="2" id="KW-0472">Membrane</keyword>
<dbReference type="InterPro" id="IPR011635">
    <property type="entry name" value="CARDB"/>
</dbReference>
<dbReference type="PANTHER" id="PTHR35902:SF3">
    <property type="entry name" value="NPCBM-ASSOCIATED, NEW3 DOMAIN OF ALPHA-GALACTOSIDASE"/>
    <property type="match status" value="1"/>
</dbReference>
<name>A7I733_METB6</name>
<evidence type="ECO:0000313" key="5">
    <source>
        <dbReference type="Proteomes" id="UP000002408"/>
    </source>
</evidence>
<dbReference type="KEGG" id="mbn:Mboo_1026"/>
<keyword evidence="5" id="KW-1185">Reference proteome</keyword>
<dbReference type="InterPro" id="IPR013783">
    <property type="entry name" value="Ig-like_fold"/>
</dbReference>
<reference evidence="5" key="1">
    <citation type="journal article" date="2015" name="Microbiology">
        <title>Genome of Methanoregula boonei 6A8 reveals adaptations to oligotrophic peatland environments.</title>
        <authorList>
            <person name="Braeuer S."/>
            <person name="Cadillo-Quiroz H."/>
            <person name="Kyrpides N."/>
            <person name="Woyke T."/>
            <person name="Goodwin L."/>
            <person name="Detter C."/>
            <person name="Podell S."/>
            <person name="Yavitt J.B."/>
            <person name="Zinder S.H."/>
        </authorList>
    </citation>
    <scope>NUCLEOTIDE SEQUENCE [LARGE SCALE GENOMIC DNA]</scope>
    <source>
        <strain evidence="5">DSM 21154 / JCM 14090 / 6A8</strain>
    </source>
</reference>
<protein>
    <recommendedName>
        <fullName evidence="3">CARDB domain-containing protein</fullName>
    </recommendedName>
</protein>
<sequence length="422" mass="45054">MIQTIHPRATPDNGKLSPTERPAGQMQERVRQKKFPGSVSGIFLLLAVTLGIFAIPVSAYPTPYSLSADSSVYVSNVTYYPGAFFSGDSGTVTYQVINGNTNTSMVVNHASFSDTDIRLTSGTYDSSQNIGPLQTEPFTFSITTNASDGNYYPTFSLSFQDGESMHYQGLVKVDNRPLVMTIQDQPDAYTQGKKNTISVQIANPRSDDVHNVIFTVSGDGATLTPSQTYIGDLPSGAMTLVNFTVTPNAPTTLNLVVGYDNGDNAHSIDSTLPIQFTTDKQQADPVMSNIVITANGTVYTVNGDSTNAGLLNANGVTITALSPAVPEDPYQNYVIGTLKPDDFGSFELTFSVPEGTKSIPLKQSFKDSDGNVITSTQDIDLTTAQQASQSNAGPGMLPVLVVVAIVVIGAGGYLYMKKNRKQ</sequence>
<dbReference type="EMBL" id="CP000780">
    <property type="protein sequence ID" value="ABS55544.1"/>
    <property type="molecule type" value="Genomic_DNA"/>
</dbReference>
<keyword evidence="2" id="KW-1133">Transmembrane helix</keyword>
<dbReference type="PANTHER" id="PTHR35902">
    <property type="entry name" value="S-LAYER DOMAIN-LIKE PROTEIN-RELATED"/>
    <property type="match status" value="1"/>
</dbReference>
<dbReference type="Pfam" id="PF07705">
    <property type="entry name" value="CARDB"/>
    <property type="match status" value="1"/>
</dbReference>
<accession>A7I733</accession>
<organism evidence="4 5">
    <name type="scientific">Methanoregula boonei (strain DSM 21154 / JCM 14090 / 6A8)</name>
    <dbReference type="NCBI Taxonomy" id="456442"/>
    <lineage>
        <taxon>Archaea</taxon>
        <taxon>Methanobacteriati</taxon>
        <taxon>Methanobacteriota</taxon>
        <taxon>Stenosarchaea group</taxon>
        <taxon>Methanomicrobia</taxon>
        <taxon>Methanomicrobiales</taxon>
        <taxon>Methanoregulaceae</taxon>
        <taxon>Methanoregula</taxon>
    </lineage>
</organism>
<dbReference type="InterPro" id="IPR036238">
    <property type="entry name" value="Transglutaminase_C_sf"/>
</dbReference>
<dbReference type="GeneID" id="5411489"/>
<dbReference type="SUPFAM" id="SSF49309">
    <property type="entry name" value="Transglutaminase, two C-terminal domains"/>
    <property type="match status" value="1"/>
</dbReference>
<gene>
    <name evidence="4" type="ordered locus">Mboo_1026</name>
</gene>
<feature type="transmembrane region" description="Helical" evidence="2">
    <location>
        <begin position="395"/>
        <end position="416"/>
    </location>
</feature>
<evidence type="ECO:0000313" key="4">
    <source>
        <dbReference type="EMBL" id="ABS55544.1"/>
    </source>
</evidence>
<feature type="region of interest" description="Disordered" evidence="1">
    <location>
        <begin position="1"/>
        <end position="31"/>
    </location>
</feature>
<dbReference type="GO" id="GO:0003810">
    <property type="term" value="F:protein-glutamine gamma-glutamyltransferase activity"/>
    <property type="evidence" value="ECO:0007669"/>
    <property type="project" value="InterPro"/>
</dbReference>
<dbReference type="eggNOG" id="arCOG04400">
    <property type="taxonomic scope" value="Archaea"/>
</dbReference>
<proteinExistence type="predicted"/>
<dbReference type="RefSeq" id="WP_012106571.1">
    <property type="nucleotide sequence ID" value="NC_009712.1"/>
</dbReference>
<feature type="transmembrane region" description="Helical" evidence="2">
    <location>
        <begin position="35"/>
        <end position="57"/>
    </location>
</feature>